<dbReference type="InterPro" id="IPR036515">
    <property type="entry name" value="Transposase_17_sf"/>
</dbReference>
<accession>M9RIQ4</accession>
<dbReference type="SUPFAM" id="SSF143422">
    <property type="entry name" value="Transposase IS200-like"/>
    <property type="match status" value="1"/>
</dbReference>
<evidence type="ECO:0000259" key="1">
    <source>
        <dbReference type="SMART" id="SM01321"/>
    </source>
</evidence>
<feature type="domain" description="Transposase IS200-like" evidence="1">
    <location>
        <begin position="26"/>
        <end position="145"/>
    </location>
</feature>
<dbReference type="GO" id="GO:0006313">
    <property type="term" value="P:DNA transposition"/>
    <property type="evidence" value="ECO:0007669"/>
    <property type="project" value="InterPro"/>
</dbReference>
<dbReference type="SMART" id="SM01321">
    <property type="entry name" value="Y1_Tnp"/>
    <property type="match status" value="1"/>
</dbReference>
<dbReference type="GO" id="GO:0004803">
    <property type="term" value="F:transposase activity"/>
    <property type="evidence" value="ECO:0007669"/>
    <property type="project" value="InterPro"/>
</dbReference>
<geneLocation type="plasmid" evidence="2 3">
    <name>pOA307_63</name>
</geneLocation>
<dbReference type="HOGENOM" id="CLU_101320_2_0_5"/>
<keyword evidence="3" id="KW-1185">Reference proteome</keyword>
<dbReference type="Proteomes" id="UP000005307">
    <property type="component" value="Plasmid pOA307_63"/>
</dbReference>
<dbReference type="eggNOG" id="COG1943">
    <property type="taxonomic scope" value="Bacteria"/>
</dbReference>
<sequence length="148" mass="17507">MKPALAVWFQYSGEKITLYSSSVHTRFYHRFHVVWVTKYRYRVLQGAMRERIREIIMQTCAEIGVHDVKGVLRGGHVHMLLSIPLKLFLSNFMQLVKGRSSRRIEMEFPELCKRYWGRRFWACGYFSPTSGNVTDDIITQYLKLHSSK</sequence>
<reference evidence="2 3" key="1">
    <citation type="journal article" date="2013" name="PLoS ONE">
        <title>Poles Apart: Arctic and Antarctic Octadecabacter strains Share High Genome Plasticity and a New Type of Xanthorhodopsin.</title>
        <authorList>
            <person name="Vollmers J."/>
            <person name="Voget S."/>
            <person name="Dietrich S."/>
            <person name="Gollnow K."/>
            <person name="Smits M."/>
            <person name="Meyer K."/>
            <person name="Brinkhoff T."/>
            <person name="Simon M."/>
            <person name="Daniel R."/>
        </authorList>
    </citation>
    <scope>NUCLEOTIDE SEQUENCE [LARGE SCALE GENOMIC DNA]</scope>
    <source>
        <strain evidence="2 3">307</strain>
        <plasmid evidence="2">pOA307_63</plasmid>
    </source>
</reference>
<dbReference type="AlphaFoldDB" id="M9RIQ4"/>
<protein>
    <submittedName>
        <fullName evidence="2">Putative IS200/IS605-family transposase</fullName>
    </submittedName>
</protein>
<organism evidence="2 3">
    <name type="scientific">Octadecabacter antarcticus 307</name>
    <dbReference type="NCBI Taxonomy" id="391626"/>
    <lineage>
        <taxon>Bacteria</taxon>
        <taxon>Pseudomonadati</taxon>
        <taxon>Pseudomonadota</taxon>
        <taxon>Alphaproteobacteria</taxon>
        <taxon>Rhodobacterales</taxon>
        <taxon>Roseobacteraceae</taxon>
        <taxon>Octadecabacter</taxon>
    </lineage>
</organism>
<dbReference type="Pfam" id="PF01797">
    <property type="entry name" value="Y1_Tnp"/>
    <property type="match status" value="1"/>
</dbReference>
<keyword evidence="2" id="KW-0614">Plasmid</keyword>
<dbReference type="InterPro" id="IPR002686">
    <property type="entry name" value="Transposase_17"/>
</dbReference>
<dbReference type="Gene3D" id="3.30.70.1290">
    <property type="entry name" value="Transposase IS200-like"/>
    <property type="match status" value="1"/>
</dbReference>
<dbReference type="EMBL" id="CP003741">
    <property type="protein sequence ID" value="AGI70261.1"/>
    <property type="molecule type" value="Genomic_DNA"/>
</dbReference>
<dbReference type="KEGG" id="oat:OAN307_63p00430"/>
<proteinExistence type="predicted"/>
<evidence type="ECO:0000313" key="2">
    <source>
        <dbReference type="EMBL" id="AGI70261.1"/>
    </source>
</evidence>
<dbReference type="GO" id="GO:0003677">
    <property type="term" value="F:DNA binding"/>
    <property type="evidence" value="ECO:0007669"/>
    <property type="project" value="InterPro"/>
</dbReference>
<dbReference type="PANTHER" id="PTHR33360:SF2">
    <property type="entry name" value="TRANSPOSASE FOR INSERTION SEQUENCE ELEMENT IS200"/>
    <property type="match status" value="1"/>
</dbReference>
<name>M9RIQ4_9RHOB</name>
<gene>
    <name evidence="2" type="ORF">OAN307_63p00430</name>
</gene>
<dbReference type="PANTHER" id="PTHR33360">
    <property type="entry name" value="TRANSPOSASE FOR INSERTION SEQUENCE ELEMENT IS200"/>
    <property type="match status" value="1"/>
</dbReference>
<dbReference type="NCBIfam" id="NF033573">
    <property type="entry name" value="transpos_IS200"/>
    <property type="match status" value="1"/>
</dbReference>
<evidence type="ECO:0000313" key="3">
    <source>
        <dbReference type="Proteomes" id="UP000005307"/>
    </source>
</evidence>